<dbReference type="EMBL" id="VSSQ01099260">
    <property type="protein sequence ID" value="MPN41908.1"/>
    <property type="molecule type" value="Genomic_DNA"/>
</dbReference>
<comment type="caution">
    <text evidence="2">The sequence shown here is derived from an EMBL/GenBank/DDBJ whole genome shotgun (WGS) entry which is preliminary data.</text>
</comment>
<accession>A0A645HS82</accession>
<evidence type="ECO:0000259" key="1">
    <source>
        <dbReference type="Pfam" id="PF13768"/>
    </source>
</evidence>
<dbReference type="AlphaFoldDB" id="A0A645HS82"/>
<protein>
    <recommendedName>
        <fullName evidence="1">VWFA domain-containing protein</fullName>
    </recommendedName>
</protein>
<dbReference type="Pfam" id="PF13768">
    <property type="entry name" value="VWA_3"/>
    <property type="match status" value="1"/>
</dbReference>
<dbReference type="InterPro" id="IPR036465">
    <property type="entry name" value="vWFA_dom_sf"/>
</dbReference>
<gene>
    <name evidence="2" type="ORF">SDC9_189463</name>
</gene>
<evidence type="ECO:0000313" key="2">
    <source>
        <dbReference type="EMBL" id="MPN41908.1"/>
    </source>
</evidence>
<feature type="domain" description="VWFA" evidence="1">
    <location>
        <begin position="49"/>
        <end position="171"/>
    </location>
</feature>
<sequence length="174" mass="19706">MLFLVDISGSMGGPSQEERSKTKMDILKFELRKAICGGPALTEQSYRRSGSFFIIGFDHQQIQFPDANLCRYRDRKAMAAAMEFIDQKIAPRGGTLMRPAWAKAAVLIREQNIRTVYFLTDGEDNNGLGADELLAFLGKELPRMVVVHCIAIGHDQEFMRKVADERKGKYVYRP</sequence>
<name>A0A645HS82_9ZZZZ</name>
<dbReference type="SUPFAM" id="SSF53300">
    <property type="entry name" value="vWA-like"/>
    <property type="match status" value="1"/>
</dbReference>
<organism evidence="2">
    <name type="scientific">bioreactor metagenome</name>
    <dbReference type="NCBI Taxonomy" id="1076179"/>
    <lineage>
        <taxon>unclassified sequences</taxon>
        <taxon>metagenomes</taxon>
        <taxon>ecological metagenomes</taxon>
    </lineage>
</organism>
<proteinExistence type="predicted"/>
<dbReference type="Gene3D" id="3.40.50.410">
    <property type="entry name" value="von Willebrand factor, type A domain"/>
    <property type="match status" value="1"/>
</dbReference>
<reference evidence="2" key="1">
    <citation type="submission" date="2019-08" db="EMBL/GenBank/DDBJ databases">
        <authorList>
            <person name="Kucharzyk K."/>
            <person name="Murdoch R.W."/>
            <person name="Higgins S."/>
            <person name="Loffler F."/>
        </authorList>
    </citation>
    <scope>NUCLEOTIDE SEQUENCE</scope>
</reference>
<dbReference type="InterPro" id="IPR002035">
    <property type="entry name" value="VWF_A"/>
</dbReference>